<evidence type="ECO:0000313" key="1">
    <source>
        <dbReference type="EMBL" id="CEK49277.1"/>
    </source>
</evidence>
<gene>
    <name evidence="1" type="primary">ORF7120</name>
</gene>
<feature type="non-terminal residue" evidence="1">
    <location>
        <position position="69"/>
    </location>
</feature>
<dbReference type="AlphaFoldDB" id="A0A0B6XYX4"/>
<reference evidence="1" key="1">
    <citation type="submission" date="2014-12" db="EMBL/GenBank/DDBJ databases">
        <title>Insight into the proteome of Arion vulgaris.</title>
        <authorList>
            <person name="Aradska J."/>
            <person name="Bulat T."/>
            <person name="Smidak R."/>
            <person name="Sarate P."/>
            <person name="Gangsoo J."/>
            <person name="Sialana F."/>
            <person name="Bilban M."/>
            <person name="Lubec G."/>
        </authorList>
    </citation>
    <scope>NUCLEOTIDE SEQUENCE</scope>
    <source>
        <tissue evidence="1">Skin</tissue>
    </source>
</reference>
<accession>A0A0B6XYX4</accession>
<protein>
    <submittedName>
        <fullName evidence="1">Uncharacterized protein</fullName>
    </submittedName>
</protein>
<proteinExistence type="predicted"/>
<organism evidence="1">
    <name type="scientific">Arion vulgaris</name>
    <dbReference type="NCBI Taxonomy" id="1028688"/>
    <lineage>
        <taxon>Eukaryota</taxon>
        <taxon>Metazoa</taxon>
        <taxon>Spiralia</taxon>
        <taxon>Lophotrochozoa</taxon>
        <taxon>Mollusca</taxon>
        <taxon>Gastropoda</taxon>
        <taxon>Heterobranchia</taxon>
        <taxon>Euthyneura</taxon>
        <taxon>Panpulmonata</taxon>
        <taxon>Eupulmonata</taxon>
        <taxon>Stylommatophora</taxon>
        <taxon>Helicina</taxon>
        <taxon>Arionoidea</taxon>
        <taxon>Arionidae</taxon>
        <taxon>Arion</taxon>
    </lineage>
</organism>
<name>A0A0B6XYX4_9EUPU</name>
<sequence>MKYVITPTCQSVKHIIYMPSVTHNTSMRRDITNMSVSHMPSVTHKPFHEERRHQQAGQSTCRSVKYIIS</sequence>
<dbReference type="EMBL" id="HACG01002412">
    <property type="protein sequence ID" value="CEK49277.1"/>
    <property type="molecule type" value="Transcribed_RNA"/>
</dbReference>